<dbReference type="GO" id="GO:0006508">
    <property type="term" value="P:proteolysis"/>
    <property type="evidence" value="ECO:0007669"/>
    <property type="project" value="InterPro"/>
</dbReference>
<name>A0A1F7WFR7_9BACT</name>
<reference evidence="5 6" key="1">
    <citation type="journal article" date="2016" name="Nat. Commun.">
        <title>Thousands of microbial genomes shed light on interconnected biogeochemical processes in an aquifer system.</title>
        <authorList>
            <person name="Anantharaman K."/>
            <person name="Brown C.T."/>
            <person name="Hug L.A."/>
            <person name="Sharon I."/>
            <person name="Castelle C.J."/>
            <person name="Probst A.J."/>
            <person name="Thomas B.C."/>
            <person name="Singh A."/>
            <person name="Wilkins M.J."/>
            <person name="Karaoz U."/>
            <person name="Brodie E.L."/>
            <person name="Williams K.H."/>
            <person name="Hubbard S.S."/>
            <person name="Banfield J.F."/>
        </authorList>
    </citation>
    <scope>NUCLEOTIDE SEQUENCE [LARGE SCALE GENOMIC DNA]</scope>
</reference>
<gene>
    <name evidence="5" type="ORF">A2480_00720</name>
</gene>
<comment type="similarity">
    <text evidence="1 2">Belongs to the peptidase M16 family.</text>
</comment>
<evidence type="ECO:0008006" key="7">
    <source>
        <dbReference type="Google" id="ProtNLM"/>
    </source>
</evidence>
<dbReference type="Pfam" id="PF05193">
    <property type="entry name" value="Peptidase_M16_C"/>
    <property type="match status" value="1"/>
</dbReference>
<dbReference type="PROSITE" id="PS00143">
    <property type="entry name" value="INSULINASE"/>
    <property type="match status" value="1"/>
</dbReference>
<dbReference type="AlphaFoldDB" id="A0A1F7WFR7"/>
<accession>A0A1F7WFR7</accession>
<dbReference type="PANTHER" id="PTHR11851:SF49">
    <property type="entry name" value="MITOCHONDRIAL-PROCESSING PEPTIDASE SUBUNIT ALPHA"/>
    <property type="match status" value="1"/>
</dbReference>
<dbReference type="Proteomes" id="UP000176988">
    <property type="component" value="Unassembled WGS sequence"/>
</dbReference>
<dbReference type="PANTHER" id="PTHR11851">
    <property type="entry name" value="METALLOPROTEASE"/>
    <property type="match status" value="1"/>
</dbReference>
<dbReference type="SUPFAM" id="SSF63411">
    <property type="entry name" value="LuxS/MPP-like metallohydrolase"/>
    <property type="match status" value="2"/>
</dbReference>
<dbReference type="STRING" id="1802424.A2480_00720"/>
<dbReference type="InterPro" id="IPR007863">
    <property type="entry name" value="Peptidase_M16_C"/>
</dbReference>
<sequence>MSFRKVRLKNGIRVMMVPHADTAAVTVLALYEVGSRYENAALSGASHFIEHMMFKGTSRRPATLDISRDLDSVGADYNAFTSKDYTGYYIKLQSGQIGLAVDMLEDMIYHSSFRATDVGSERQVILEELRMYEDNPMMLVEELVEEELYRGSPLGQRIGGTVESVSGLSRTDLLGLRDRYYVPSRTVLAVAGQFDEAKTIDLLESTFGQVKASGSGRGYERFDLARASFRRPRIRIEKRDTEQVQVAISFPAFAYGDPDLAAAKVMSTILGGTMSSRLFTTVREKEGLCYFIRSQVNPYQDIGDVTIQSGLSKERVELALCLTFREIKRLVRRGVTAAELKLAQEYIRGRTLLALEDSSRLADWFAKQELLTKRTETPDERLVKIKSVSRADVQRVAKKIFNRNRLAMSVIGPFDSPESFLATTKEL</sequence>
<dbReference type="InterPro" id="IPR001431">
    <property type="entry name" value="Pept_M16_Zn_BS"/>
</dbReference>
<evidence type="ECO:0000256" key="1">
    <source>
        <dbReference type="ARBA" id="ARBA00007261"/>
    </source>
</evidence>
<dbReference type="EMBL" id="MGFG01000001">
    <property type="protein sequence ID" value="OGM01653.1"/>
    <property type="molecule type" value="Genomic_DNA"/>
</dbReference>
<dbReference type="InterPro" id="IPR011765">
    <property type="entry name" value="Pept_M16_N"/>
</dbReference>
<dbReference type="InterPro" id="IPR011249">
    <property type="entry name" value="Metalloenz_LuxS/M16"/>
</dbReference>
<dbReference type="InterPro" id="IPR050361">
    <property type="entry name" value="MPP/UQCRC_Complex"/>
</dbReference>
<organism evidence="5 6">
    <name type="scientific">Candidatus Uhrbacteria bacterium RIFOXYC2_FULL_47_19</name>
    <dbReference type="NCBI Taxonomy" id="1802424"/>
    <lineage>
        <taxon>Bacteria</taxon>
        <taxon>Candidatus Uhriibacteriota</taxon>
    </lineage>
</organism>
<proteinExistence type="inferred from homology"/>
<evidence type="ECO:0000313" key="5">
    <source>
        <dbReference type="EMBL" id="OGM01653.1"/>
    </source>
</evidence>
<feature type="domain" description="Peptidase M16 N-terminal" evidence="3">
    <location>
        <begin position="21"/>
        <end position="161"/>
    </location>
</feature>
<evidence type="ECO:0000259" key="4">
    <source>
        <dbReference type="Pfam" id="PF05193"/>
    </source>
</evidence>
<dbReference type="GO" id="GO:0004222">
    <property type="term" value="F:metalloendopeptidase activity"/>
    <property type="evidence" value="ECO:0007669"/>
    <property type="project" value="InterPro"/>
</dbReference>
<evidence type="ECO:0000256" key="2">
    <source>
        <dbReference type="RuleBase" id="RU004447"/>
    </source>
</evidence>
<evidence type="ECO:0000313" key="6">
    <source>
        <dbReference type="Proteomes" id="UP000176988"/>
    </source>
</evidence>
<dbReference type="Pfam" id="PF00675">
    <property type="entry name" value="Peptidase_M16"/>
    <property type="match status" value="1"/>
</dbReference>
<dbReference type="GO" id="GO:0046872">
    <property type="term" value="F:metal ion binding"/>
    <property type="evidence" value="ECO:0007669"/>
    <property type="project" value="InterPro"/>
</dbReference>
<comment type="caution">
    <text evidence="5">The sequence shown here is derived from an EMBL/GenBank/DDBJ whole genome shotgun (WGS) entry which is preliminary data.</text>
</comment>
<protein>
    <recommendedName>
        <fullName evidence="7">Peptidase M16</fullName>
    </recommendedName>
</protein>
<evidence type="ECO:0000259" key="3">
    <source>
        <dbReference type="Pfam" id="PF00675"/>
    </source>
</evidence>
<dbReference type="Gene3D" id="3.30.830.10">
    <property type="entry name" value="Metalloenzyme, LuxS/M16 peptidase-like"/>
    <property type="match status" value="2"/>
</dbReference>
<feature type="domain" description="Peptidase M16 C-terminal" evidence="4">
    <location>
        <begin position="168"/>
        <end position="345"/>
    </location>
</feature>